<dbReference type="EMBL" id="NKHZ01000025">
    <property type="protein sequence ID" value="PNS20093.1"/>
    <property type="molecule type" value="Genomic_DNA"/>
</dbReference>
<dbReference type="STRING" id="2082308.A0A2K1QYV7"/>
<dbReference type="Proteomes" id="UP000243797">
    <property type="component" value="Unassembled WGS sequence"/>
</dbReference>
<dbReference type="CDD" id="cd03192">
    <property type="entry name" value="GST_C_Sigma_like"/>
    <property type="match status" value="1"/>
</dbReference>
<dbReference type="PROSITE" id="PS50404">
    <property type="entry name" value="GST_NTER"/>
    <property type="match status" value="1"/>
</dbReference>
<evidence type="ECO:0000313" key="2">
    <source>
        <dbReference type="EMBL" id="PNS20093.1"/>
    </source>
</evidence>
<dbReference type="FunFam" id="1.20.1050.10:FF:000051">
    <property type="entry name" value="Glutathione S-transferase"/>
    <property type="match status" value="1"/>
</dbReference>
<dbReference type="GO" id="GO:0004364">
    <property type="term" value="F:glutathione transferase activity"/>
    <property type="evidence" value="ECO:0007669"/>
    <property type="project" value="TreeGrafter"/>
</dbReference>
<dbReference type="PANTHER" id="PTHR11571:SF263">
    <property type="entry name" value="GLUTATHIONE S-TRANSFERASE"/>
    <property type="match status" value="1"/>
</dbReference>
<dbReference type="GO" id="GO:0006749">
    <property type="term" value="P:glutathione metabolic process"/>
    <property type="evidence" value="ECO:0007669"/>
    <property type="project" value="TreeGrafter"/>
</dbReference>
<sequence>MSTMQDKRQALDTDYELLYHPDIPGRGEFIRLVFEAAGVRYADIANEDQANYELVQQTCSPESTGDADGNPPPFAPPALKIRGAGRDGKDLVISQTPNILLYLGSKLGLIGSADHHLYYANQLTLTALDLANETHDTHHPIAVMKYYEEQKDAALIRSADFRETRMPKFFSYFERNLKSNESEGRGKYLVSSKLTYADTTLWQVLDGLFYAYPKEMASRSKEFPLLFDTFYPAIKAETWLQDYMNSGRRLQYSDGLFRRYPELDRQ</sequence>
<dbReference type="Pfam" id="PF14497">
    <property type="entry name" value="GST_C_3"/>
    <property type="match status" value="1"/>
</dbReference>
<dbReference type="InterPro" id="IPR050213">
    <property type="entry name" value="GST_superfamily"/>
</dbReference>
<dbReference type="AlphaFoldDB" id="A0A2K1QYV7"/>
<proteinExistence type="predicted"/>
<dbReference type="InterPro" id="IPR004045">
    <property type="entry name" value="Glutathione_S-Trfase_N"/>
</dbReference>
<reference evidence="2 3" key="1">
    <citation type="submission" date="2017-06" db="EMBL/GenBank/DDBJ databases">
        <title>Draft genome sequence of a variant of Elsinoe murrayae.</title>
        <authorList>
            <person name="Cheng Q."/>
        </authorList>
    </citation>
    <scope>NUCLEOTIDE SEQUENCE [LARGE SCALE GENOMIC DNA]</scope>
    <source>
        <strain evidence="2 3">CQ-2017a</strain>
    </source>
</reference>
<dbReference type="InterPro" id="IPR004046">
    <property type="entry name" value="GST_C"/>
</dbReference>
<name>A0A2K1QYV7_9PEZI</name>
<dbReference type="InterPro" id="IPR036282">
    <property type="entry name" value="Glutathione-S-Trfase_C_sf"/>
</dbReference>
<comment type="caution">
    <text evidence="2">The sequence shown here is derived from an EMBL/GenBank/DDBJ whole genome shotgun (WGS) entry which is preliminary data.</text>
</comment>
<evidence type="ECO:0000313" key="3">
    <source>
        <dbReference type="Proteomes" id="UP000243797"/>
    </source>
</evidence>
<dbReference type="InParanoid" id="A0A2K1QYV7"/>
<dbReference type="Gene3D" id="1.20.1050.10">
    <property type="match status" value="1"/>
</dbReference>
<dbReference type="InterPro" id="IPR036249">
    <property type="entry name" value="Thioredoxin-like_sf"/>
</dbReference>
<dbReference type="SUPFAM" id="SSF47616">
    <property type="entry name" value="GST C-terminal domain-like"/>
    <property type="match status" value="1"/>
</dbReference>
<keyword evidence="3" id="KW-1185">Reference proteome</keyword>
<dbReference type="Gene3D" id="3.40.30.10">
    <property type="entry name" value="Glutaredoxin"/>
    <property type="match status" value="1"/>
</dbReference>
<accession>A0A2K1QYV7</accession>
<evidence type="ECO:0000259" key="1">
    <source>
        <dbReference type="PROSITE" id="PS50404"/>
    </source>
</evidence>
<dbReference type="SUPFAM" id="SSF52833">
    <property type="entry name" value="Thioredoxin-like"/>
    <property type="match status" value="1"/>
</dbReference>
<protein>
    <recommendedName>
        <fullName evidence="1">GST N-terminal domain-containing protein</fullName>
    </recommendedName>
</protein>
<dbReference type="PANTHER" id="PTHR11571">
    <property type="entry name" value="GLUTATHIONE S-TRANSFERASE"/>
    <property type="match status" value="1"/>
</dbReference>
<gene>
    <name evidence="2" type="ORF">CAC42_5543</name>
</gene>
<dbReference type="OrthoDB" id="414243at2759"/>
<organism evidence="2 3">
    <name type="scientific">Sphaceloma murrayae</name>
    <dbReference type="NCBI Taxonomy" id="2082308"/>
    <lineage>
        <taxon>Eukaryota</taxon>
        <taxon>Fungi</taxon>
        <taxon>Dikarya</taxon>
        <taxon>Ascomycota</taxon>
        <taxon>Pezizomycotina</taxon>
        <taxon>Dothideomycetes</taxon>
        <taxon>Dothideomycetidae</taxon>
        <taxon>Myriangiales</taxon>
        <taxon>Elsinoaceae</taxon>
        <taxon>Sphaceloma</taxon>
    </lineage>
</organism>
<feature type="domain" description="GST N-terminal" evidence="1">
    <location>
        <begin position="14"/>
        <end position="111"/>
    </location>
</feature>